<evidence type="ECO:0000256" key="4">
    <source>
        <dbReference type="ARBA" id="ARBA00022982"/>
    </source>
</evidence>
<dbReference type="PROSITE" id="PS50902">
    <property type="entry name" value="FLAVODOXIN_LIKE"/>
    <property type="match status" value="1"/>
</dbReference>
<feature type="domain" description="Flavodoxin-like" evidence="5">
    <location>
        <begin position="4"/>
        <end position="145"/>
    </location>
</feature>
<organism evidence="6 7">
    <name type="scientific">Brenneria corticis</name>
    <dbReference type="NCBI Taxonomy" id="2173106"/>
    <lineage>
        <taxon>Bacteria</taxon>
        <taxon>Pseudomonadati</taxon>
        <taxon>Pseudomonadota</taxon>
        <taxon>Gammaproteobacteria</taxon>
        <taxon>Enterobacterales</taxon>
        <taxon>Pectobacteriaceae</taxon>
        <taxon>Brenneria</taxon>
    </lineage>
</organism>
<dbReference type="EMBL" id="QDKH01000004">
    <property type="protein sequence ID" value="PWC18435.1"/>
    <property type="molecule type" value="Genomic_DNA"/>
</dbReference>
<sequence length="153" mass="16866">MAQIGIFVGSVYGNAVLVAEEAENILRERGHEVNVFEDASLESWLSYLEHYILVVTSTTGQGQLPDSIAPLYAALREQGGYQPQLRYGLIALGDSSYENFCGGGHQFDALLQEIGAKRIGDVLEIDAIEHPEPEVVSCPWVEQWVESVEAQEQ</sequence>
<protein>
    <submittedName>
        <fullName evidence="6">Flavodoxin</fullName>
    </submittedName>
</protein>
<evidence type="ECO:0000259" key="5">
    <source>
        <dbReference type="PROSITE" id="PS50902"/>
    </source>
</evidence>
<gene>
    <name evidence="6" type="ORF">DDT56_03535</name>
</gene>
<keyword evidence="7" id="KW-1185">Reference proteome</keyword>
<evidence type="ECO:0000313" key="6">
    <source>
        <dbReference type="EMBL" id="PWC18435.1"/>
    </source>
</evidence>
<dbReference type="AlphaFoldDB" id="A0A2U1U9U1"/>
<dbReference type="GO" id="GO:0016491">
    <property type="term" value="F:oxidoreductase activity"/>
    <property type="evidence" value="ECO:0007669"/>
    <property type="project" value="TreeGrafter"/>
</dbReference>
<dbReference type="RefSeq" id="WP_136165138.1">
    <property type="nucleotide sequence ID" value="NZ_KZ819073.1"/>
</dbReference>
<dbReference type="InterPro" id="IPR001094">
    <property type="entry name" value="Flavdoxin-like"/>
</dbReference>
<dbReference type="NCBIfam" id="NF005989">
    <property type="entry name" value="PRK08105.1"/>
    <property type="match status" value="1"/>
</dbReference>
<keyword evidence="3" id="KW-0288">FMN</keyword>
<comment type="cofactor">
    <cofactor evidence="1">
        <name>FMN</name>
        <dbReference type="ChEBI" id="CHEBI:58210"/>
    </cofactor>
</comment>
<dbReference type="PANTHER" id="PTHR19384:SF128">
    <property type="entry name" value="NADPH OXIDOREDUCTASE A"/>
    <property type="match status" value="1"/>
</dbReference>
<dbReference type="SUPFAM" id="SSF52218">
    <property type="entry name" value="Flavoproteins"/>
    <property type="match status" value="1"/>
</dbReference>
<dbReference type="Pfam" id="PF00258">
    <property type="entry name" value="Flavodoxin_1"/>
    <property type="match status" value="1"/>
</dbReference>
<evidence type="ECO:0000256" key="3">
    <source>
        <dbReference type="ARBA" id="ARBA00022643"/>
    </source>
</evidence>
<evidence type="ECO:0000256" key="1">
    <source>
        <dbReference type="ARBA" id="ARBA00001917"/>
    </source>
</evidence>
<dbReference type="Gene3D" id="3.40.50.360">
    <property type="match status" value="1"/>
</dbReference>
<dbReference type="GO" id="GO:0010181">
    <property type="term" value="F:FMN binding"/>
    <property type="evidence" value="ECO:0007669"/>
    <property type="project" value="InterPro"/>
</dbReference>
<keyword evidence="2" id="KW-0285">Flavoprotein</keyword>
<dbReference type="Proteomes" id="UP000296159">
    <property type="component" value="Unassembled WGS sequence"/>
</dbReference>
<dbReference type="GO" id="GO:0050660">
    <property type="term" value="F:flavin adenine dinucleotide binding"/>
    <property type="evidence" value="ECO:0007669"/>
    <property type="project" value="TreeGrafter"/>
</dbReference>
<dbReference type="InterPro" id="IPR029039">
    <property type="entry name" value="Flavoprotein-like_sf"/>
</dbReference>
<accession>A0A2U1U9U1</accession>
<evidence type="ECO:0000313" key="7">
    <source>
        <dbReference type="Proteomes" id="UP000296159"/>
    </source>
</evidence>
<keyword evidence="4" id="KW-0249">Electron transport</keyword>
<keyword evidence="4" id="KW-0813">Transport</keyword>
<evidence type="ECO:0000256" key="2">
    <source>
        <dbReference type="ARBA" id="ARBA00022630"/>
    </source>
</evidence>
<dbReference type="PRINTS" id="PR00369">
    <property type="entry name" value="FLAVODOXIN"/>
</dbReference>
<proteinExistence type="predicted"/>
<name>A0A2U1U9U1_9GAMM</name>
<comment type="caution">
    <text evidence="6">The sequence shown here is derived from an EMBL/GenBank/DDBJ whole genome shotgun (WGS) entry which is preliminary data.</text>
</comment>
<dbReference type="GO" id="GO:0005829">
    <property type="term" value="C:cytosol"/>
    <property type="evidence" value="ECO:0007669"/>
    <property type="project" value="TreeGrafter"/>
</dbReference>
<dbReference type="InterPro" id="IPR008254">
    <property type="entry name" value="Flavodoxin/NO_synth"/>
</dbReference>
<dbReference type="PANTHER" id="PTHR19384">
    <property type="entry name" value="NITRIC OXIDE SYNTHASE-RELATED"/>
    <property type="match status" value="1"/>
</dbReference>
<reference evidence="6 7" key="1">
    <citation type="submission" date="2018-04" db="EMBL/GenBank/DDBJ databases">
        <title>Brenneria corticis sp.nov.</title>
        <authorList>
            <person name="Li Y."/>
        </authorList>
    </citation>
    <scope>NUCLEOTIDE SEQUENCE [LARGE SCALE GENOMIC DNA]</scope>
    <source>
        <strain evidence="6 7">CFCC 11842</strain>
    </source>
</reference>